<dbReference type="PANTHER" id="PTHR42060">
    <property type="entry name" value="NHL REPEAT-CONTAINING PROTEIN-RELATED"/>
    <property type="match status" value="1"/>
</dbReference>
<dbReference type="PANTHER" id="PTHR42060:SF1">
    <property type="entry name" value="NHL REPEAT-CONTAINING PROTEIN"/>
    <property type="match status" value="1"/>
</dbReference>
<reference evidence="1 2" key="1">
    <citation type="submission" date="2019-10" db="EMBL/GenBank/DDBJ databases">
        <title>Genomic and transcriptomic insights into the perfect genentic adaptation of a filamentous nitrogen-fixing cyanobacterium to rice fields.</title>
        <authorList>
            <person name="Chen Z."/>
        </authorList>
    </citation>
    <scope>NUCLEOTIDE SEQUENCE [LARGE SCALE GENOMIC DNA]</scope>
    <source>
        <strain evidence="1">CCNUC1</strain>
    </source>
</reference>
<dbReference type="KEGG" id="nsh:GXM_06388"/>
<dbReference type="RefSeq" id="WP_152590385.1">
    <property type="nucleotide sequence ID" value="NZ_CP045226.1"/>
</dbReference>
<name>A0A5P8W8A0_9NOSO</name>
<gene>
    <name evidence="1" type="ORF">GXM_06388</name>
</gene>
<dbReference type="Gene3D" id="2.120.10.30">
    <property type="entry name" value="TolB, C-terminal domain"/>
    <property type="match status" value="1"/>
</dbReference>
<dbReference type="InterPro" id="IPR052998">
    <property type="entry name" value="Hetero-Diels-Alderase-like"/>
</dbReference>
<organism evidence="1 2">
    <name type="scientific">Nostoc sphaeroides CCNUC1</name>
    <dbReference type="NCBI Taxonomy" id="2653204"/>
    <lineage>
        <taxon>Bacteria</taxon>
        <taxon>Bacillati</taxon>
        <taxon>Cyanobacteriota</taxon>
        <taxon>Cyanophyceae</taxon>
        <taxon>Nostocales</taxon>
        <taxon>Nostocaceae</taxon>
        <taxon>Nostoc</taxon>
    </lineage>
</organism>
<dbReference type="EMBL" id="CP045226">
    <property type="protein sequence ID" value="QFS48894.1"/>
    <property type="molecule type" value="Genomic_DNA"/>
</dbReference>
<proteinExistence type="predicted"/>
<keyword evidence="2" id="KW-1185">Reference proteome</keyword>
<dbReference type="Proteomes" id="UP000326678">
    <property type="component" value="Chromosome Gxm1"/>
</dbReference>
<sequence>MENSPGLPPIYVEMQIELAPAKIITSFPVNTFLENLAIPPAGYAYAPDGTIFVTNHEVGKIVRITPDGNQQIHATVEGKVSGLAFTTNGDLVATGWNADSIPVISLVKSDGAVKTLLTLPDAIFLNGITPLSSTQYLTADSYRGAIWLIDVTKPSGSIWLEHPMLARSSSENVTPAANGLKRFGDFLYVSNTEKMLLLRIPVDSTDKPGEPEIFVEQTNIDDFAFDVEGNLYGATHIYNSVVRIAPDRNTTIIAQAEQGVIGSTAVAFGQTESDRTAIYVVTNGGMFLPPPTGVVPANVVRLEVGKAGYPLI</sequence>
<dbReference type="AlphaFoldDB" id="A0A5P8W8A0"/>
<accession>A0A5P8W8A0</accession>
<dbReference type="InterPro" id="IPR011042">
    <property type="entry name" value="6-blade_b-propeller_TolB-like"/>
</dbReference>
<dbReference type="SUPFAM" id="SSF63829">
    <property type="entry name" value="Calcium-dependent phosphotriesterase"/>
    <property type="match status" value="1"/>
</dbReference>
<evidence type="ECO:0000313" key="2">
    <source>
        <dbReference type="Proteomes" id="UP000326678"/>
    </source>
</evidence>
<protein>
    <submittedName>
        <fullName evidence="1">Gluconolactonase</fullName>
    </submittedName>
</protein>
<evidence type="ECO:0000313" key="1">
    <source>
        <dbReference type="EMBL" id="QFS48894.1"/>
    </source>
</evidence>